<dbReference type="SUPFAM" id="SSF161098">
    <property type="entry name" value="MetI-like"/>
    <property type="match status" value="1"/>
</dbReference>
<evidence type="ECO:0000256" key="6">
    <source>
        <dbReference type="ARBA" id="ARBA00022989"/>
    </source>
</evidence>
<keyword evidence="6 8" id="KW-1133">Transmembrane helix</keyword>
<evidence type="ECO:0000256" key="2">
    <source>
        <dbReference type="ARBA" id="ARBA00007069"/>
    </source>
</evidence>
<feature type="domain" description="ABC transmembrane type-1" evidence="9">
    <location>
        <begin position="30"/>
        <end position="248"/>
    </location>
</feature>
<evidence type="ECO:0000256" key="8">
    <source>
        <dbReference type="RuleBase" id="RU363043"/>
    </source>
</evidence>
<dbReference type="Gene3D" id="1.10.3720.10">
    <property type="entry name" value="MetI-like"/>
    <property type="match status" value="1"/>
</dbReference>
<keyword evidence="7 8" id="KW-0472">Membrane</keyword>
<accession>A0A0R2D6J8</accession>
<dbReference type="CDD" id="cd06261">
    <property type="entry name" value="TM_PBP2"/>
    <property type="match status" value="1"/>
</dbReference>
<comment type="similarity">
    <text evidence="2 8">Belongs to the binding-protein-dependent transport system permease family. CysTW subfamily.</text>
</comment>
<dbReference type="InterPro" id="IPR035906">
    <property type="entry name" value="MetI-like_sf"/>
</dbReference>
<comment type="subcellular location">
    <subcellularLocation>
        <location evidence="1 8">Cell membrane</location>
        <topology evidence="1 8">Multi-pass membrane protein</topology>
    </subcellularLocation>
</comment>
<dbReference type="PATRIC" id="fig|1423725.3.peg.1386"/>
<protein>
    <recommendedName>
        <fullName evidence="8">Phosphate transport system permease protein PstA</fullName>
    </recommendedName>
</protein>
<evidence type="ECO:0000256" key="7">
    <source>
        <dbReference type="ARBA" id="ARBA00023136"/>
    </source>
</evidence>
<dbReference type="EMBL" id="AYZD01000018">
    <property type="protein sequence ID" value="KRM95868.1"/>
    <property type="molecule type" value="Genomic_DNA"/>
</dbReference>
<dbReference type="InterPro" id="IPR000515">
    <property type="entry name" value="MetI-like"/>
</dbReference>
<organism evidence="10 11">
    <name type="scientific">Liquorilactobacillus aquaticus DSM 21051</name>
    <dbReference type="NCBI Taxonomy" id="1423725"/>
    <lineage>
        <taxon>Bacteria</taxon>
        <taxon>Bacillati</taxon>
        <taxon>Bacillota</taxon>
        <taxon>Bacilli</taxon>
        <taxon>Lactobacillales</taxon>
        <taxon>Lactobacillaceae</taxon>
        <taxon>Liquorilactobacillus</taxon>
    </lineage>
</organism>
<dbReference type="GO" id="GO:0005315">
    <property type="term" value="F:phosphate transmembrane transporter activity"/>
    <property type="evidence" value="ECO:0007669"/>
    <property type="project" value="InterPro"/>
</dbReference>
<evidence type="ECO:0000256" key="3">
    <source>
        <dbReference type="ARBA" id="ARBA00022448"/>
    </source>
</evidence>
<dbReference type="PROSITE" id="PS50928">
    <property type="entry name" value="ABC_TM1"/>
    <property type="match status" value="1"/>
</dbReference>
<dbReference type="PANTHER" id="PTHR43470:SF4">
    <property type="entry name" value="ABC TRANSPORTER PERMEASE PROTEIN YQGI-RELATED"/>
    <property type="match status" value="1"/>
</dbReference>
<keyword evidence="4 8" id="KW-1003">Cell membrane</keyword>
<dbReference type="GO" id="GO:0035435">
    <property type="term" value="P:phosphate ion transmembrane transport"/>
    <property type="evidence" value="ECO:0007669"/>
    <property type="project" value="InterPro"/>
</dbReference>
<feature type="transmembrane region" description="Helical" evidence="8">
    <location>
        <begin position="74"/>
        <end position="92"/>
    </location>
</feature>
<feature type="transmembrane region" description="Helical" evidence="8">
    <location>
        <begin position="34"/>
        <end position="54"/>
    </location>
</feature>
<comment type="caution">
    <text evidence="8">Lacks conserved residue(s) required for the propagation of feature annotation.</text>
</comment>
<gene>
    <name evidence="10" type="ORF">FC19_GL001347</name>
</gene>
<dbReference type="AlphaFoldDB" id="A0A0R2D6J8"/>
<dbReference type="GO" id="GO:0005886">
    <property type="term" value="C:plasma membrane"/>
    <property type="evidence" value="ECO:0007669"/>
    <property type="project" value="UniProtKB-SubCell"/>
</dbReference>
<reference evidence="10 11" key="1">
    <citation type="journal article" date="2015" name="Genome Announc.">
        <title>Expanding the biotechnology potential of lactobacilli through comparative genomics of 213 strains and associated genera.</title>
        <authorList>
            <person name="Sun Z."/>
            <person name="Harris H.M."/>
            <person name="McCann A."/>
            <person name="Guo C."/>
            <person name="Argimon S."/>
            <person name="Zhang W."/>
            <person name="Yang X."/>
            <person name="Jeffery I.B."/>
            <person name="Cooney J.C."/>
            <person name="Kagawa T.F."/>
            <person name="Liu W."/>
            <person name="Song Y."/>
            <person name="Salvetti E."/>
            <person name="Wrobel A."/>
            <person name="Rasinkangas P."/>
            <person name="Parkhill J."/>
            <person name="Rea M.C."/>
            <person name="O'Sullivan O."/>
            <person name="Ritari J."/>
            <person name="Douillard F.P."/>
            <person name="Paul Ross R."/>
            <person name="Yang R."/>
            <person name="Briner A.E."/>
            <person name="Felis G.E."/>
            <person name="de Vos W.M."/>
            <person name="Barrangou R."/>
            <person name="Klaenhammer T.R."/>
            <person name="Caufield P.W."/>
            <person name="Cui Y."/>
            <person name="Zhang H."/>
            <person name="O'Toole P.W."/>
        </authorList>
    </citation>
    <scope>NUCLEOTIDE SEQUENCE [LARGE SCALE GENOMIC DNA]</scope>
    <source>
        <strain evidence="10 11">DSM 21051</strain>
    </source>
</reference>
<dbReference type="InterPro" id="IPR005672">
    <property type="entry name" value="Phosphate_PstA"/>
</dbReference>
<evidence type="ECO:0000259" key="9">
    <source>
        <dbReference type="PROSITE" id="PS50928"/>
    </source>
</evidence>
<keyword evidence="11" id="KW-1185">Reference proteome</keyword>
<evidence type="ECO:0000313" key="10">
    <source>
        <dbReference type="EMBL" id="KRM95868.1"/>
    </source>
</evidence>
<dbReference type="STRING" id="1423725.FC19_GL001347"/>
<keyword evidence="5 8" id="KW-0812">Transmembrane</keyword>
<sequence length="259" mass="28090">MLGGIPYISWHFLTSSSDYIYAGGGIGIQLFNSIYLTVITLLISLPLSFGAGIWLAEYAPNNWMTDLIRNSLEVLSSLPSIVIGLFGFLLFVIKFRLGFSILAGGLTLAFFNLPLLTRSTENAIQNISDNQMFAGLALGVSRWEVVKNIIVPEAFPEIITGIILSTGRILGETAALIYTAGQSASIVDFSNWNPLSITSPLCPLRPAETVAVHIWKINTEGTVPDSGKISAGSAAVLLSMVLFFDLIARYSINKKNKRN</sequence>
<comment type="caution">
    <text evidence="10">The sequence shown here is derived from an EMBL/GenBank/DDBJ whole genome shotgun (WGS) entry which is preliminary data.</text>
</comment>
<name>A0A0R2D6J8_9LACO</name>
<dbReference type="Pfam" id="PF00528">
    <property type="entry name" value="BPD_transp_1"/>
    <property type="match status" value="1"/>
</dbReference>
<dbReference type="NCBIfam" id="TIGR00974">
    <property type="entry name" value="3a0107s02c"/>
    <property type="match status" value="1"/>
</dbReference>
<evidence type="ECO:0000256" key="5">
    <source>
        <dbReference type="ARBA" id="ARBA00022692"/>
    </source>
</evidence>
<dbReference type="PANTHER" id="PTHR43470">
    <property type="entry name" value="PHOSPHATE TRANSPORT SYSTEM PERMEASE PROTEIN PSTA-RELATED"/>
    <property type="match status" value="1"/>
</dbReference>
<dbReference type="Proteomes" id="UP000051015">
    <property type="component" value="Unassembled WGS sequence"/>
</dbReference>
<evidence type="ECO:0000256" key="4">
    <source>
        <dbReference type="ARBA" id="ARBA00022475"/>
    </source>
</evidence>
<evidence type="ECO:0000313" key="11">
    <source>
        <dbReference type="Proteomes" id="UP000051015"/>
    </source>
</evidence>
<proteinExistence type="inferred from homology"/>
<feature type="transmembrane region" description="Helical" evidence="8">
    <location>
        <begin position="99"/>
        <end position="116"/>
    </location>
</feature>
<evidence type="ECO:0000256" key="1">
    <source>
        <dbReference type="ARBA" id="ARBA00004651"/>
    </source>
</evidence>
<keyword evidence="3" id="KW-0813">Transport</keyword>
<feature type="transmembrane region" description="Helical" evidence="8">
    <location>
        <begin position="229"/>
        <end position="248"/>
    </location>
</feature>